<sequence>MAGRSTVFQRMFHCDMKEKDSGTVVVNDASSAVLKSMVNFCYTAEIEFTEDASAEEMLKISHEYEIRYLKEECEEELCKGVHRNNLCRVLLKLAHLYDARKLDSATSQFFRENFTDVYKNVVEILCRVPTLE</sequence>
<accession>A0ABD3GTJ3</accession>
<dbReference type="Gene3D" id="6.10.250.3030">
    <property type="match status" value="1"/>
</dbReference>
<evidence type="ECO:0000313" key="4">
    <source>
        <dbReference type="Proteomes" id="UP001633002"/>
    </source>
</evidence>
<dbReference type="AlphaFoldDB" id="A0ABD3GTJ3"/>
<dbReference type="Proteomes" id="UP001633002">
    <property type="component" value="Unassembled WGS sequence"/>
</dbReference>
<gene>
    <name evidence="3" type="ORF">R1sor_000597</name>
</gene>
<keyword evidence="4" id="KW-1185">Reference proteome</keyword>
<dbReference type="PROSITE" id="PS50097">
    <property type="entry name" value="BTB"/>
    <property type="match status" value="1"/>
</dbReference>
<dbReference type="SUPFAM" id="SSF54695">
    <property type="entry name" value="POZ domain"/>
    <property type="match status" value="1"/>
</dbReference>
<feature type="domain" description="BTB" evidence="2">
    <location>
        <begin position="1"/>
        <end position="50"/>
    </location>
</feature>
<comment type="pathway">
    <text evidence="1">Protein modification; protein ubiquitination.</text>
</comment>
<dbReference type="InterPro" id="IPR011333">
    <property type="entry name" value="SKP1/BTB/POZ_sf"/>
</dbReference>
<evidence type="ECO:0000259" key="2">
    <source>
        <dbReference type="PROSITE" id="PS50097"/>
    </source>
</evidence>
<name>A0ABD3GTJ3_9MARC</name>
<evidence type="ECO:0000313" key="3">
    <source>
        <dbReference type="EMBL" id="KAL3682575.1"/>
    </source>
</evidence>
<reference evidence="3 4" key="1">
    <citation type="submission" date="2024-09" db="EMBL/GenBank/DDBJ databases">
        <title>Chromosome-scale assembly of Riccia sorocarpa.</title>
        <authorList>
            <person name="Paukszto L."/>
        </authorList>
    </citation>
    <scope>NUCLEOTIDE SEQUENCE [LARGE SCALE GENOMIC DNA]</scope>
    <source>
        <strain evidence="3">LP-2024</strain>
        <tissue evidence="3">Aerial parts of the thallus</tissue>
    </source>
</reference>
<dbReference type="Gene3D" id="3.30.710.10">
    <property type="entry name" value="Potassium Channel Kv1.1, Chain A"/>
    <property type="match status" value="1"/>
</dbReference>
<protein>
    <recommendedName>
        <fullName evidence="2">BTB domain-containing protein</fullName>
    </recommendedName>
</protein>
<evidence type="ECO:0000256" key="1">
    <source>
        <dbReference type="ARBA" id="ARBA00004906"/>
    </source>
</evidence>
<comment type="caution">
    <text evidence="3">The sequence shown here is derived from an EMBL/GenBank/DDBJ whole genome shotgun (WGS) entry which is preliminary data.</text>
</comment>
<dbReference type="Pfam" id="PF00651">
    <property type="entry name" value="BTB"/>
    <property type="match status" value="1"/>
</dbReference>
<proteinExistence type="predicted"/>
<dbReference type="EMBL" id="JBJQOH010000006">
    <property type="protein sequence ID" value="KAL3682575.1"/>
    <property type="molecule type" value="Genomic_DNA"/>
</dbReference>
<dbReference type="InterPro" id="IPR000210">
    <property type="entry name" value="BTB/POZ_dom"/>
</dbReference>
<dbReference type="CDD" id="cd18186">
    <property type="entry name" value="BTB_POZ_ZBTB_KLHL-like"/>
    <property type="match status" value="1"/>
</dbReference>
<dbReference type="PANTHER" id="PTHR24413">
    <property type="entry name" value="SPECKLE-TYPE POZ PROTEIN"/>
    <property type="match status" value="1"/>
</dbReference>
<organism evidence="3 4">
    <name type="scientific">Riccia sorocarpa</name>
    <dbReference type="NCBI Taxonomy" id="122646"/>
    <lineage>
        <taxon>Eukaryota</taxon>
        <taxon>Viridiplantae</taxon>
        <taxon>Streptophyta</taxon>
        <taxon>Embryophyta</taxon>
        <taxon>Marchantiophyta</taxon>
        <taxon>Marchantiopsida</taxon>
        <taxon>Marchantiidae</taxon>
        <taxon>Marchantiales</taxon>
        <taxon>Ricciaceae</taxon>
        <taxon>Riccia</taxon>
    </lineage>
</organism>